<comment type="caution">
    <text evidence="2">The sequence shown here is derived from an EMBL/GenBank/DDBJ whole genome shotgun (WGS) entry which is preliminary data.</text>
</comment>
<dbReference type="RefSeq" id="WP_264852387.1">
    <property type="nucleotide sequence ID" value="NZ_BRXR01000002.1"/>
</dbReference>
<gene>
    <name evidence="2" type="ORF">bsdE14_43350</name>
</gene>
<dbReference type="InterPro" id="IPR036514">
    <property type="entry name" value="SGNH_hydro_sf"/>
</dbReference>
<dbReference type="Pfam" id="PF10651">
    <property type="entry name" value="BppU_N"/>
    <property type="match status" value="1"/>
</dbReference>
<dbReference type="SUPFAM" id="SSF52266">
    <property type="entry name" value="SGNH hydrolase"/>
    <property type="match status" value="1"/>
</dbReference>
<reference evidence="2 3" key="1">
    <citation type="journal article" date="2024" name="Int. J. Syst. Evol. Microbiol.">
        <title>Clostridium omnivorum sp. nov., isolated from anoxic soil under the treatment of reductive soil disinfestation.</title>
        <authorList>
            <person name="Ueki A."/>
            <person name="Tonouchi A."/>
            <person name="Kaku N."/>
            <person name="Honma S."/>
            <person name="Ueki K."/>
        </authorList>
    </citation>
    <scope>NUCLEOTIDE SEQUENCE [LARGE SCALE GENOMIC DNA]</scope>
    <source>
        <strain evidence="2 3">E14</strain>
    </source>
</reference>
<dbReference type="Proteomes" id="UP001208567">
    <property type="component" value="Unassembled WGS sequence"/>
</dbReference>
<evidence type="ECO:0000313" key="2">
    <source>
        <dbReference type="EMBL" id="GLC32925.1"/>
    </source>
</evidence>
<keyword evidence="3" id="KW-1185">Reference proteome</keyword>
<dbReference type="Gene3D" id="2.60.40.3350">
    <property type="match status" value="1"/>
</dbReference>
<organism evidence="2 3">
    <name type="scientific">Clostridium omnivorum</name>
    <dbReference type="NCBI Taxonomy" id="1604902"/>
    <lineage>
        <taxon>Bacteria</taxon>
        <taxon>Bacillati</taxon>
        <taxon>Bacillota</taxon>
        <taxon>Clostridia</taxon>
        <taxon>Eubacteriales</taxon>
        <taxon>Clostridiaceae</taxon>
        <taxon>Clostridium</taxon>
    </lineage>
</organism>
<sequence length="813" mass="89551">MINEINHNIDIDLANKINMITNFQIKKNDTNSHKFIINIYNNSLAYNLTGLSAKIYFQKADNTKVFSDCTIDDALNGKISCILSTQCLSYAGVVAAEITIFGTNNEVLTSITFNFSVVDTIRDDNAIQSTNEFTALTQALVKVDAWDAQFQTKYDGLEAQYATDLTEVKTSLNDIPNQINNAVAPKANQVDLDTQKGRIDNLVSTSSSSYYEKTTSGTAGALLVVSSGATTGQINLSSVTPVAIGYTPVVGDYVRLVYGVASGSTELIDLRTDIYGYTFSTVGNAVRKQINTLNSAADIQGYISQDVTYVANARGTDGATTNPTGFHIDFAVSEGDVLKVSGNNYQAAYPLYVLLNSSGGVVSYYTDSTNEQLTDISVTIPKNVATISVNCFAKSTGAIKKLTKTKMSEIIDTDTDYHVEDIAIGFGYAQSDGSFHATLGYHGIINVKPGDQLKLSGSYLNANYPLGWYSYKGTITGSITGGAVVGYIYDYAYTVPNGVDKIYINSDVKDNLMVKRNKKRTVVEQINVKLNNKARNKTIVWFGTSIPAGCYNSADSNTSYPMIIASMLGANVINEAISSSPVHCRQDNLVDASTNPYGFKDNYKTCAYALAGSLAEKEWLITNYQSSIFTSQKYTTMTDSDKEYIRNCSYERKLDKYLTASNFPDLFVFDHGRNDMFSYHDWNYSSADQFSLFNFQGAMNFLINRILAFNPKAKIIIIGHYTNQARLVSEPVQDFPTQITTSQQAVADDWELPIFKLWEKTGWSQKQITNNSVTKTVLNWWLPDDLHPHSDTSGKAIKHIANLIAPFIRDNIG</sequence>
<evidence type="ECO:0000259" key="1">
    <source>
        <dbReference type="Pfam" id="PF10651"/>
    </source>
</evidence>
<feature type="domain" description="BppU N-terminal" evidence="1">
    <location>
        <begin position="6"/>
        <end position="142"/>
    </location>
</feature>
<dbReference type="Gene3D" id="3.40.50.1110">
    <property type="entry name" value="SGNH hydrolase"/>
    <property type="match status" value="1"/>
</dbReference>
<proteinExistence type="predicted"/>
<dbReference type="InterPro" id="IPR018913">
    <property type="entry name" value="BppU_N"/>
</dbReference>
<protein>
    <recommendedName>
        <fullName evidence="1">BppU N-terminal domain-containing protein</fullName>
    </recommendedName>
</protein>
<evidence type="ECO:0000313" key="3">
    <source>
        <dbReference type="Proteomes" id="UP001208567"/>
    </source>
</evidence>
<accession>A0ABQ5NCD1</accession>
<dbReference type="EMBL" id="BRXR01000002">
    <property type="protein sequence ID" value="GLC32925.1"/>
    <property type="molecule type" value="Genomic_DNA"/>
</dbReference>
<name>A0ABQ5NCD1_9CLOT</name>